<dbReference type="InterPro" id="IPR050952">
    <property type="entry name" value="TRIM-NHL_E3_ligases"/>
</dbReference>
<feature type="region of interest" description="Disordered" evidence="3">
    <location>
        <begin position="1"/>
        <end position="31"/>
    </location>
</feature>
<name>A0A210PGV0_MIZYE</name>
<dbReference type="Gene3D" id="2.120.10.30">
    <property type="entry name" value="TolB, C-terminal domain"/>
    <property type="match status" value="2"/>
</dbReference>
<protein>
    <submittedName>
        <fullName evidence="4">Tripartite motif-containing protein 2</fullName>
    </submittedName>
</protein>
<dbReference type="GO" id="GO:0043161">
    <property type="term" value="P:proteasome-mediated ubiquitin-dependent protein catabolic process"/>
    <property type="evidence" value="ECO:0007669"/>
    <property type="project" value="TreeGrafter"/>
</dbReference>
<accession>A0A210PGV0</accession>
<dbReference type="GO" id="GO:0061630">
    <property type="term" value="F:ubiquitin protein ligase activity"/>
    <property type="evidence" value="ECO:0007669"/>
    <property type="project" value="TreeGrafter"/>
</dbReference>
<comment type="caution">
    <text evidence="4">The sequence shown here is derived from an EMBL/GenBank/DDBJ whole genome shotgun (WGS) entry which is preliminary data.</text>
</comment>
<dbReference type="PANTHER" id="PTHR24104">
    <property type="entry name" value="E3 UBIQUITIN-PROTEIN LIGASE NHLRC1-RELATED"/>
    <property type="match status" value="1"/>
</dbReference>
<evidence type="ECO:0000313" key="5">
    <source>
        <dbReference type="Proteomes" id="UP000242188"/>
    </source>
</evidence>
<dbReference type="GO" id="GO:0000209">
    <property type="term" value="P:protein polyubiquitination"/>
    <property type="evidence" value="ECO:0007669"/>
    <property type="project" value="TreeGrafter"/>
</dbReference>
<dbReference type="PROSITE" id="PS51125">
    <property type="entry name" value="NHL"/>
    <property type="match status" value="2"/>
</dbReference>
<dbReference type="EMBL" id="NEDP02076712">
    <property type="protein sequence ID" value="OWF35714.1"/>
    <property type="molecule type" value="Genomic_DNA"/>
</dbReference>
<dbReference type="PANTHER" id="PTHR24104:SF57">
    <property type="entry name" value="BEE-MILK PROTEIN"/>
    <property type="match status" value="1"/>
</dbReference>
<dbReference type="Pfam" id="PF01436">
    <property type="entry name" value="NHL"/>
    <property type="match status" value="1"/>
</dbReference>
<dbReference type="OrthoDB" id="10039644at2759"/>
<dbReference type="Proteomes" id="UP000242188">
    <property type="component" value="Unassembled WGS sequence"/>
</dbReference>
<dbReference type="AlphaFoldDB" id="A0A210PGV0"/>
<feature type="repeat" description="NHL" evidence="2">
    <location>
        <begin position="293"/>
        <end position="336"/>
    </location>
</feature>
<dbReference type="CDD" id="cd05819">
    <property type="entry name" value="NHL"/>
    <property type="match status" value="1"/>
</dbReference>
<sequence length="397" mass="43884">MFRSRSIPESTIPIPNVTSLTESNPGHEGSLKRRFSSTLDRIFKNKLSTHSHSPDFSIEMEHVDIEDDIEEEICTDDSGESDSEALTSWNGMEGHTNLQFVFDNECHLDNLQPEVVMTFPSNKKVGCLSDASDVIYIGDGRSLVVDMIGNRVLHFNKRGVSSIAYSTDDMVEPWAVAVNTEEVIHVTSKKTKCVTRFSKNGEIKEPIKDVNFMTPSGIAIDKNDRLIVSDLTSNLLTAHEADGTFISTIGSSMSPIQHLDRPRYVTVAPNNDIIVCDSGNHALKVFDSDGNFVQKIGELGKGEGQLKCPYGVCTDIFGNMIVADHYNDRVSFFSKTGQFIRHLVTSSDGVMHPQGVCLTSNLRLLVTHGGLKAHEVLVYDLRNNKTDNTSPDTLVFV</sequence>
<keyword evidence="1" id="KW-0677">Repeat</keyword>
<dbReference type="InterPro" id="IPR001258">
    <property type="entry name" value="NHL_repeat"/>
</dbReference>
<dbReference type="SUPFAM" id="SSF101898">
    <property type="entry name" value="NHL repeat"/>
    <property type="match status" value="1"/>
</dbReference>
<evidence type="ECO:0000256" key="3">
    <source>
        <dbReference type="SAM" id="MobiDB-lite"/>
    </source>
</evidence>
<dbReference type="InterPro" id="IPR011042">
    <property type="entry name" value="6-blade_b-propeller_TolB-like"/>
</dbReference>
<evidence type="ECO:0000313" key="4">
    <source>
        <dbReference type="EMBL" id="OWF35714.1"/>
    </source>
</evidence>
<evidence type="ECO:0000256" key="1">
    <source>
        <dbReference type="ARBA" id="ARBA00022737"/>
    </source>
</evidence>
<reference evidence="4 5" key="1">
    <citation type="journal article" date="2017" name="Nat. Ecol. Evol.">
        <title>Scallop genome provides insights into evolution of bilaterian karyotype and development.</title>
        <authorList>
            <person name="Wang S."/>
            <person name="Zhang J."/>
            <person name="Jiao W."/>
            <person name="Li J."/>
            <person name="Xun X."/>
            <person name="Sun Y."/>
            <person name="Guo X."/>
            <person name="Huan P."/>
            <person name="Dong B."/>
            <person name="Zhang L."/>
            <person name="Hu X."/>
            <person name="Sun X."/>
            <person name="Wang J."/>
            <person name="Zhao C."/>
            <person name="Wang Y."/>
            <person name="Wang D."/>
            <person name="Huang X."/>
            <person name="Wang R."/>
            <person name="Lv J."/>
            <person name="Li Y."/>
            <person name="Zhang Z."/>
            <person name="Liu B."/>
            <person name="Lu W."/>
            <person name="Hui Y."/>
            <person name="Liang J."/>
            <person name="Zhou Z."/>
            <person name="Hou R."/>
            <person name="Li X."/>
            <person name="Liu Y."/>
            <person name="Li H."/>
            <person name="Ning X."/>
            <person name="Lin Y."/>
            <person name="Zhao L."/>
            <person name="Xing Q."/>
            <person name="Dou J."/>
            <person name="Li Y."/>
            <person name="Mao J."/>
            <person name="Guo H."/>
            <person name="Dou H."/>
            <person name="Li T."/>
            <person name="Mu C."/>
            <person name="Jiang W."/>
            <person name="Fu Q."/>
            <person name="Fu X."/>
            <person name="Miao Y."/>
            <person name="Liu J."/>
            <person name="Yu Q."/>
            <person name="Li R."/>
            <person name="Liao H."/>
            <person name="Li X."/>
            <person name="Kong Y."/>
            <person name="Jiang Z."/>
            <person name="Chourrout D."/>
            <person name="Li R."/>
            <person name="Bao Z."/>
        </authorList>
    </citation>
    <scope>NUCLEOTIDE SEQUENCE [LARGE SCALE GENOMIC DNA]</scope>
    <source>
        <strain evidence="4 5">PY_sf001</strain>
    </source>
</reference>
<proteinExistence type="predicted"/>
<organism evidence="4 5">
    <name type="scientific">Mizuhopecten yessoensis</name>
    <name type="common">Japanese scallop</name>
    <name type="synonym">Patinopecten yessoensis</name>
    <dbReference type="NCBI Taxonomy" id="6573"/>
    <lineage>
        <taxon>Eukaryota</taxon>
        <taxon>Metazoa</taxon>
        <taxon>Spiralia</taxon>
        <taxon>Lophotrochozoa</taxon>
        <taxon>Mollusca</taxon>
        <taxon>Bivalvia</taxon>
        <taxon>Autobranchia</taxon>
        <taxon>Pteriomorphia</taxon>
        <taxon>Pectinida</taxon>
        <taxon>Pectinoidea</taxon>
        <taxon>Pectinidae</taxon>
        <taxon>Mizuhopecten</taxon>
    </lineage>
</organism>
<keyword evidence="5" id="KW-1185">Reference proteome</keyword>
<gene>
    <name evidence="4" type="ORF">KP79_PYT26071</name>
</gene>
<feature type="repeat" description="NHL" evidence="2">
    <location>
        <begin position="258"/>
        <end position="289"/>
    </location>
</feature>
<evidence type="ECO:0000256" key="2">
    <source>
        <dbReference type="PROSITE-ProRule" id="PRU00504"/>
    </source>
</evidence>